<keyword evidence="3" id="KW-1185">Reference proteome</keyword>
<proteinExistence type="predicted"/>
<organism evidence="2 3">
    <name type="scientific">Streptomyces silvensis</name>
    <dbReference type="NCBI Taxonomy" id="1765722"/>
    <lineage>
        <taxon>Bacteria</taxon>
        <taxon>Bacillati</taxon>
        <taxon>Actinomycetota</taxon>
        <taxon>Actinomycetes</taxon>
        <taxon>Kitasatosporales</taxon>
        <taxon>Streptomycetaceae</taxon>
        <taxon>Streptomyces</taxon>
    </lineage>
</organism>
<gene>
    <name evidence="2" type="ORF">AT728_38100</name>
</gene>
<reference evidence="2 3" key="1">
    <citation type="submission" date="2015-12" db="EMBL/GenBank/DDBJ databases">
        <title>Draft genome sequence of Streptomyces silvensis ATCC 53525, a producer of novel hormone antagonists.</title>
        <authorList>
            <person name="Johnston C.W."/>
            <person name="Li Y."/>
            <person name="Magarvey N.A."/>
        </authorList>
    </citation>
    <scope>NUCLEOTIDE SEQUENCE [LARGE SCALE GENOMIC DNA]</scope>
    <source>
        <strain evidence="2 3">ATCC 53525</strain>
    </source>
</reference>
<dbReference type="STRING" id="1765722.AT728_38100"/>
<name>A0A0W7WQW7_9ACTN</name>
<keyword evidence="1" id="KW-1133">Transmembrane helix</keyword>
<evidence type="ECO:0000313" key="3">
    <source>
        <dbReference type="Proteomes" id="UP000054804"/>
    </source>
</evidence>
<sequence length="131" mass="13097">MPWAGTPAAEAAVALMERLTEELGTRSSTVVHGEPVTAGGVTVVPVAEVGFGFGGGAGPAASAGGDAGEETGAGIVGGGVRARPRGFIEIKDGTATYRPLRSPWRDAAVPLAAFAAGAALPVLLRRLARHR</sequence>
<accession>A0A0W7WQW7</accession>
<dbReference type="EMBL" id="LOCL01000084">
    <property type="protein sequence ID" value="KUF12991.1"/>
    <property type="molecule type" value="Genomic_DNA"/>
</dbReference>
<feature type="transmembrane region" description="Helical" evidence="1">
    <location>
        <begin position="107"/>
        <end position="124"/>
    </location>
</feature>
<dbReference type="OrthoDB" id="4571710at2"/>
<protein>
    <submittedName>
        <fullName evidence="2">Sporulation protein</fullName>
    </submittedName>
</protein>
<dbReference type="Pfam" id="PF09579">
    <property type="entry name" value="Spore_YtfJ"/>
    <property type="match status" value="1"/>
</dbReference>
<dbReference type="AlphaFoldDB" id="A0A0W7WQW7"/>
<dbReference type="InterPro" id="IPR014229">
    <property type="entry name" value="Spore_YtfJ"/>
</dbReference>
<dbReference type="Proteomes" id="UP000054804">
    <property type="component" value="Unassembled WGS sequence"/>
</dbReference>
<evidence type="ECO:0000256" key="1">
    <source>
        <dbReference type="SAM" id="Phobius"/>
    </source>
</evidence>
<keyword evidence="1" id="KW-0472">Membrane</keyword>
<comment type="caution">
    <text evidence="2">The sequence shown here is derived from an EMBL/GenBank/DDBJ whole genome shotgun (WGS) entry which is preliminary data.</text>
</comment>
<evidence type="ECO:0000313" key="2">
    <source>
        <dbReference type="EMBL" id="KUF12991.1"/>
    </source>
</evidence>
<keyword evidence="1" id="KW-0812">Transmembrane</keyword>